<dbReference type="Proteomes" id="UP001432161">
    <property type="component" value="Chromosome"/>
</dbReference>
<name>A0ABZ1V358_9ACTN</name>
<sequence length="118" mass="11992">MIAVGGHAGGALLDLWRGCTVAVATVSSMPWLSHLFDPDRKHSCPLTGEAGGLHSAVPVDWAEAGRTGETGEPSGFGMTAPEGVRRVLGSERSFAGGGEADAVFPASTTDGRIAEALC</sequence>
<dbReference type="EMBL" id="CP108330">
    <property type="protein sequence ID" value="WUR39027.1"/>
    <property type="molecule type" value="Genomic_DNA"/>
</dbReference>
<accession>A0ABZ1V358</accession>
<protein>
    <submittedName>
        <fullName evidence="1">Uncharacterized protein</fullName>
    </submittedName>
</protein>
<gene>
    <name evidence="1" type="ORF">OHN36_18585</name>
</gene>
<organism evidence="1 2">
    <name type="scientific">Streptomyces griseoaurantiacus</name>
    <dbReference type="NCBI Taxonomy" id="68213"/>
    <lineage>
        <taxon>Bacteria</taxon>
        <taxon>Bacillati</taxon>
        <taxon>Actinomycetota</taxon>
        <taxon>Actinomycetes</taxon>
        <taxon>Kitasatosporales</taxon>
        <taxon>Streptomycetaceae</taxon>
        <taxon>Streptomyces</taxon>
        <taxon>Streptomyces aurantiacus group</taxon>
    </lineage>
</organism>
<keyword evidence="2" id="KW-1185">Reference proteome</keyword>
<reference evidence="1" key="1">
    <citation type="submission" date="2022-10" db="EMBL/GenBank/DDBJ databases">
        <title>The complete genomes of actinobacterial strains from the NBC collection.</title>
        <authorList>
            <person name="Joergensen T.S."/>
            <person name="Alvarez Arevalo M."/>
            <person name="Sterndorff E.B."/>
            <person name="Faurdal D."/>
            <person name="Vuksanovic O."/>
            <person name="Mourched A.-S."/>
            <person name="Charusanti P."/>
            <person name="Shaw S."/>
            <person name="Blin K."/>
            <person name="Weber T."/>
        </authorList>
    </citation>
    <scope>NUCLEOTIDE SEQUENCE</scope>
    <source>
        <strain evidence="1">NBC_00489</strain>
    </source>
</reference>
<proteinExistence type="predicted"/>
<evidence type="ECO:0000313" key="2">
    <source>
        <dbReference type="Proteomes" id="UP001432161"/>
    </source>
</evidence>
<evidence type="ECO:0000313" key="1">
    <source>
        <dbReference type="EMBL" id="WUR39027.1"/>
    </source>
</evidence>